<name>A0A0D0PCK3_9RHOB</name>
<dbReference type="eggNOG" id="ENOG5032W2K">
    <property type="taxonomic scope" value="Bacteria"/>
</dbReference>
<keyword evidence="2" id="KW-1185">Reference proteome</keyword>
<dbReference type="STRING" id="1123501.Wenmar_02200"/>
<sequence length="349" mass="36084">MPSPRAEPAAAVRALAFAAAVAWSCGPAAAEGDLSRLAPLAASERLRVFAAGDRLASGAATGAELEALRAAMVRQGFYGTGVVGAAASVSPYLSYDSNINGGVTQDRFTVSGLVFEAAPESRAVAGVVVGATGGAELRYAWAEGRVIQAGVRGLGAVAPTEQLGYAAVEGRLCSLNHLSGWTFADFCLEGVAQDRELGRSEAWAGTLGLSTLFETPVGAHDLTVEVASFDGQPQGTLSLETVFPALVADVGLTAGVSVPNETALTARVSGGVRWLWGDAPATARLWYEERDGGLFLGRPRRDRTAGVSLGRSIGQGINVEIRWSRTDSTADLYDDDSVSASVTFGGFSR</sequence>
<accession>A0A0D0PCK3</accession>
<comment type="caution">
    <text evidence="1">The sequence shown here is derived from an EMBL/GenBank/DDBJ whole genome shotgun (WGS) entry which is preliminary data.</text>
</comment>
<dbReference type="Proteomes" id="UP000035100">
    <property type="component" value="Unassembled WGS sequence"/>
</dbReference>
<evidence type="ECO:0000313" key="1">
    <source>
        <dbReference type="EMBL" id="KIQ69131.1"/>
    </source>
</evidence>
<dbReference type="AlphaFoldDB" id="A0A0D0PCK3"/>
<protein>
    <submittedName>
        <fullName evidence="1">Uncharacterized protein</fullName>
    </submittedName>
</protein>
<organism evidence="1 2">
    <name type="scientific">Wenxinia marina DSM 24838</name>
    <dbReference type="NCBI Taxonomy" id="1123501"/>
    <lineage>
        <taxon>Bacteria</taxon>
        <taxon>Pseudomonadati</taxon>
        <taxon>Pseudomonadota</taxon>
        <taxon>Alphaproteobacteria</taxon>
        <taxon>Rhodobacterales</taxon>
        <taxon>Roseobacteraceae</taxon>
        <taxon>Wenxinia</taxon>
    </lineage>
</organism>
<dbReference type="EMBL" id="AONG01000010">
    <property type="protein sequence ID" value="KIQ69131.1"/>
    <property type="molecule type" value="Genomic_DNA"/>
</dbReference>
<evidence type="ECO:0000313" key="2">
    <source>
        <dbReference type="Proteomes" id="UP000035100"/>
    </source>
</evidence>
<reference evidence="1 2" key="1">
    <citation type="submission" date="2013-01" db="EMBL/GenBank/DDBJ databases">
        <authorList>
            <person name="Fiebig A."/>
            <person name="Goeker M."/>
            <person name="Klenk H.-P.P."/>
        </authorList>
    </citation>
    <scope>NUCLEOTIDE SEQUENCE [LARGE SCALE GENOMIC DNA]</scope>
    <source>
        <strain evidence="1 2">DSM 24838</strain>
    </source>
</reference>
<gene>
    <name evidence="1" type="ORF">Wenmar_02200</name>
</gene>
<proteinExistence type="predicted"/>